<dbReference type="Proteomes" id="UP000736335">
    <property type="component" value="Unassembled WGS sequence"/>
</dbReference>
<keyword evidence="2" id="KW-0472">Membrane</keyword>
<organism evidence="3 4">
    <name type="scientific">Thelephora terrestris</name>
    <dbReference type="NCBI Taxonomy" id="56493"/>
    <lineage>
        <taxon>Eukaryota</taxon>
        <taxon>Fungi</taxon>
        <taxon>Dikarya</taxon>
        <taxon>Basidiomycota</taxon>
        <taxon>Agaricomycotina</taxon>
        <taxon>Agaricomycetes</taxon>
        <taxon>Thelephorales</taxon>
        <taxon>Thelephoraceae</taxon>
        <taxon>Thelephora</taxon>
    </lineage>
</organism>
<evidence type="ECO:0000256" key="2">
    <source>
        <dbReference type="SAM" id="Phobius"/>
    </source>
</evidence>
<gene>
    <name evidence="3" type="ORF">BJ322DRAFT_1033880</name>
</gene>
<dbReference type="AlphaFoldDB" id="A0A9P6LDA3"/>
<proteinExistence type="predicted"/>
<evidence type="ECO:0000313" key="3">
    <source>
        <dbReference type="EMBL" id="KAF9793289.1"/>
    </source>
</evidence>
<accession>A0A9P6LDA3</accession>
<feature type="region of interest" description="Disordered" evidence="1">
    <location>
        <begin position="163"/>
        <end position="233"/>
    </location>
</feature>
<keyword evidence="2" id="KW-0812">Transmembrane</keyword>
<keyword evidence="2" id="KW-1133">Transmembrane helix</keyword>
<name>A0A9P6LDA3_9AGAM</name>
<keyword evidence="4" id="KW-1185">Reference proteome</keyword>
<protein>
    <submittedName>
        <fullName evidence="3">Uncharacterized protein</fullName>
    </submittedName>
</protein>
<feature type="transmembrane region" description="Helical" evidence="2">
    <location>
        <begin position="39"/>
        <end position="62"/>
    </location>
</feature>
<feature type="region of interest" description="Disordered" evidence="1">
    <location>
        <begin position="246"/>
        <end position="270"/>
    </location>
</feature>
<reference evidence="3" key="1">
    <citation type="journal article" date="2020" name="Nat. Commun.">
        <title>Large-scale genome sequencing of mycorrhizal fungi provides insights into the early evolution of symbiotic traits.</title>
        <authorList>
            <person name="Miyauchi S."/>
            <person name="Kiss E."/>
            <person name="Kuo A."/>
            <person name="Drula E."/>
            <person name="Kohler A."/>
            <person name="Sanchez-Garcia M."/>
            <person name="Morin E."/>
            <person name="Andreopoulos B."/>
            <person name="Barry K.W."/>
            <person name="Bonito G."/>
            <person name="Buee M."/>
            <person name="Carver A."/>
            <person name="Chen C."/>
            <person name="Cichocki N."/>
            <person name="Clum A."/>
            <person name="Culley D."/>
            <person name="Crous P.W."/>
            <person name="Fauchery L."/>
            <person name="Girlanda M."/>
            <person name="Hayes R.D."/>
            <person name="Keri Z."/>
            <person name="LaButti K."/>
            <person name="Lipzen A."/>
            <person name="Lombard V."/>
            <person name="Magnuson J."/>
            <person name="Maillard F."/>
            <person name="Murat C."/>
            <person name="Nolan M."/>
            <person name="Ohm R.A."/>
            <person name="Pangilinan J."/>
            <person name="Pereira M.F."/>
            <person name="Perotto S."/>
            <person name="Peter M."/>
            <person name="Pfister S."/>
            <person name="Riley R."/>
            <person name="Sitrit Y."/>
            <person name="Stielow J.B."/>
            <person name="Szollosi G."/>
            <person name="Zifcakova L."/>
            <person name="Stursova M."/>
            <person name="Spatafora J.W."/>
            <person name="Tedersoo L."/>
            <person name="Vaario L.M."/>
            <person name="Yamada A."/>
            <person name="Yan M."/>
            <person name="Wang P."/>
            <person name="Xu J."/>
            <person name="Bruns T."/>
            <person name="Baldrian P."/>
            <person name="Vilgalys R."/>
            <person name="Dunand C."/>
            <person name="Henrissat B."/>
            <person name="Grigoriev I.V."/>
            <person name="Hibbett D."/>
            <person name="Nagy L.G."/>
            <person name="Martin F.M."/>
        </authorList>
    </citation>
    <scope>NUCLEOTIDE SEQUENCE</scope>
    <source>
        <strain evidence="3">UH-Tt-Lm1</strain>
    </source>
</reference>
<dbReference type="OrthoDB" id="3363417at2759"/>
<comment type="caution">
    <text evidence="3">The sequence shown here is derived from an EMBL/GenBank/DDBJ whole genome shotgun (WGS) entry which is preliminary data.</text>
</comment>
<reference evidence="3" key="2">
    <citation type="submission" date="2020-11" db="EMBL/GenBank/DDBJ databases">
        <authorList>
            <consortium name="DOE Joint Genome Institute"/>
            <person name="Kuo A."/>
            <person name="Miyauchi S."/>
            <person name="Kiss E."/>
            <person name="Drula E."/>
            <person name="Kohler A."/>
            <person name="Sanchez-Garcia M."/>
            <person name="Andreopoulos B."/>
            <person name="Barry K.W."/>
            <person name="Bonito G."/>
            <person name="Buee M."/>
            <person name="Carver A."/>
            <person name="Chen C."/>
            <person name="Cichocki N."/>
            <person name="Clum A."/>
            <person name="Culley D."/>
            <person name="Crous P.W."/>
            <person name="Fauchery L."/>
            <person name="Girlanda M."/>
            <person name="Hayes R."/>
            <person name="Keri Z."/>
            <person name="Labutti K."/>
            <person name="Lipzen A."/>
            <person name="Lombard V."/>
            <person name="Magnuson J."/>
            <person name="Maillard F."/>
            <person name="Morin E."/>
            <person name="Murat C."/>
            <person name="Nolan M."/>
            <person name="Ohm R."/>
            <person name="Pangilinan J."/>
            <person name="Pereira M."/>
            <person name="Perotto S."/>
            <person name="Peter M."/>
            <person name="Riley R."/>
            <person name="Sitrit Y."/>
            <person name="Stielow B."/>
            <person name="Szollosi G."/>
            <person name="Zifcakova L."/>
            <person name="Stursova M."/>
            <person name="Spatafora J.W."/>
            <person name="Tedersoo L."/>
            <person name="Vaario L.-M."/>
            <person name="Yamada A."/>
            <person name="Yan M."/>
            <person name="Wang P."/>
            <person name="Xu J."/>
            <person name="Bruns T."/>
            <person name="Baldrian P."/>
            <person name="Vilgalys R."/>
            <person name="Henrissat B."/>
            <person name="Grigoriev I.V."/>
            <person name="Hibbett D."/>
            <person name="Nagy L.G."/>
            <person name="Martin F.M."/>
        </authorList>
    </citation>
    <scope>NUCLEOTIDE SEQUENCE</scope>
    <source>
        <strain evidence="3">UH-Tt-Lm1</strain>
    </source>
</reference>
<dbReference type="EMBL" id="WIUZ02000001">
    <property type="protein sequence ID" value="KAF9793289.1"/>
    <property type="molecule type" value="Genomic_DNA"/>
</dbReference>
<evidence type="ECO:0000256" key="1">
    <source>
        <dbReference type="SAM" id="MobiDB-lite"/>
    </source>
</evidence>
<sequence>MTMVTLFGLPSLLWAQYIEYLWDYEPGSWVDASASTFRLAAVFIITPLVLLVMLDVTSYIIARTLGVIDDTKASTSDRGSLHTVAVVEGSDAKPPTIIIQSASVVGSIPSSPSFPADTFNAQPLQEIGEKLRLEIDDSRSCHPPSSSLSSLYEGNPALAGVGVFSPAASTPPSPTIERKRFGSLSKSSTIMTPLSQLDDENGNGEKAVTTDGEGEEDSVIKSRVGRKGSWGSMSAALDSSYAIVDRESGSEDSGALRRRQNVQTMEPIGS</sequence>
<feature type="compositionally biased region" description="Polar residues" evidence="1">
    <location>
        <begin position="184"/>
        <end position="195"/>
    </location>
</feature>
<evidence type="ECO:0000313" key="4">
    <source>
        <dbReference type="Proteomes" id="UP000736335"/>
    </source>
</evidence>